<dbReference type="NCBIfam" id="TIGR02570">
    <property type="entry name" value="cas7_GSU0053"/>
    <property type="match status" value="1"/>
</dbReference>
<dbReference type="EMBL" id="CP007031">
    <property type="protein sequence ID" value="AHF05557.1"/>
    <property type="molecule type" value="Genomic_DNA"/>
</dbReference>
<gene>
    <name evidence="1" type="ORF">MARPU_11295</name>
</gene>
<name>W0E481_MARPU</name>
<sequence length="365" mass="38654">MTDLLSTMRQAVQASPGLRINAKLSPLNGGHHILPPTYADAPHGHNMTQPDEHGVAAWVSIDSAASFANRVEEQLLRCGLDLAPVAVQLPDGTHLSTLQMPHRAFDAILRDSQLNGTRFEDTEIGRAVFGASPVDATGLLRHDPAVLLLGGWDSTRLGRRGGRERKWAAALSVEIAGAGARPVARAGGRLDPLGIPSDVATILHEAGETDYQLLPEGEQAPSGAATKRPSEINHGNIAPTLKPKGVLVDSIALNGVLSLSRLRRYRFGEDEATNVAARTLLACMGVYGVAAVLEDGLDLRRDCELVATEVHWSIPVTGSSEATPLTITRATALEALRAAREAVALAAPVTFAPGPNLEQLIARSR</sequence>
<dbReference type="eggNOG" id="ENOG502Z9Z2">
    <property type="taxonomic scope" value="Bacteria"/>
</dbReference>
<dbReference type="InterPro" id="IPR013403">
    <property type="entry name" value="CRISPR-assoc_prot_Csb1/Cas7u"/>
</dbReference>
<evidence type="ECO:0008006" key="3">
    <source>
        <dbReference type="Google" id="ProtNLM"/>
    </source>
</evidence>
<dbReference type="RefSeq" id="WP_005223180.1">
    <property type="nucleotide sequence ID" value="NZ_CP007031.1"/>
</dbReference>
<dbReference type="STRING" id="765910.MARPU_11295"/>
<protein>
    <recommendedName>
        <fullName evidence="3">Type I-U CRISPR-associated protein Cas7</fullName>
    </recommendedName>
</protein>
<keyword evidence="2" id="KW-1185">Reference proteome</keyword>
<accession>W0E481</accession>
<dbReference type="KEGG" id="mpur:MARPU_11295"/>
<evidence type="ECO:0000313" key="1">
    <source>
        <dbReference type="EMBL" id="AHF05557.1"/>
    </source>
</evidence>
<dbReference type="AlphaFoldDB" id="W0E481"/>
<dbReference type="HOGENOM" id="CLU_053140_0_0_6"/>
<organism evidence="1 2">
    <name type="scientific">Marichromatium purpuratum 984</name>
    <dbReference type="NCBI Taxonomy" id="765910"/>
    <lineage>
        <taxon>Bacteria</taxon>
        <taxon>Pseudomonadati</taxon>
        <taxon>Pseudomonadota</taxon>
        <taxon>Gammaproteobacteria</taxon>
        <taxon>Chromatiales</taxon>
        <taxon>Chromatiaceae</taxon>
        <taxon>Marichromatium</taxon>
    </lineage>
</organism>
<proteinExistence type="predicted"/>
<dbReference type="OrthoDB" id="190628at2"/>
<reference evidence="1 2" key="1">
    <citation type="submission" date="2013-12" db="EMBL/GenBank/DDBJ databases">
        <authorList>
            <consortium name="DOE Joint Genome Institute"/>
            <person name="Bryant D.A."/>
            <person name="Huntemann M."/>
            <person name="Han J."/>
            <person name="Chen A."/>
            <person name="Kyrpides N."/>
            <person name="Mavromatis K."/>
            <person name="Markowitz V."/>
            <person name="Palaniappan K."/>
            <person name="Ivanova N."/>
            <person name="Schaumberg A."/>
            <person name="Pati A."/>
            <person name="Liolios K."/>
            <person name="Nordberg H.P."/>
            <person name="Cantor M.N."/>
            <person name="Hua S.X."/>
            <person name="Woyke T."/>
        </authorList>
    </citation>
    <scope>NUCLEOTIDE SEQUENCE [LARGE SCALE GENOMIC DNA]</scope>
    <source>
        <strain evidence="1 2">984</strain>
    </source>
</reference>
<evidence type="ECO:0000313" key="2">
    <source>
        <dbReference type="Proteomes" id="UP000005275"/>
    </source>
</evidence>
<dbReference type="Pfam" id="PF09617">
    <property type="entry name" value="Cas_GSU0053"/>
    <property type="match status" value="1"/>
</dbReference>
<dbReference type="Proteomes" id="UP000005275">
    <property type="component" value="Chromosome"/>
</dbReference>